<accession>A0A380YQM4</accession>
<dbReference type="GeneID" id="93070633"/>
<reference evidence="1 2" key="1">
    <citation type="submission" date="2018-06" db="EMBL/GenBank/DDBJ databases">
        <authorList>
            <consortium name="Pathogen Informatics"/>
            <person name="Doyle S."/>
        </authorList>
    </citation>
    <scope>NUCLEOTIDE SEQUENCE [LARGE SCALE GENOMIC DNA]</scope>
    <source>
        <strain evidence="1 2">NCTC11155</strain>
    </source>
</reference>
<dbReference type="OrthoDB" id="1043520at2"/>
<dbReference type="Pfam" id="PF06603">
    <property type="entry name" value="UpxZ"/>
    <property type="match status" value="1"/>
</dbReference>
<sequence length="153" mass="17591">MDSLFSLAHNLLVYGLDGSPIYVDQFTRLNRDVYEQALDLYGTRGKTVEAEAELCLGLLVAFAATIYDNGHKQEYVQNVLDRSWEVLPKLPASLLKVRLLTYCYSEVYDKELAQEAHAIINTWDQSQLTLEQVEIIEELGRFEENECPWEVVE</sequence>
<organism evidence="1 2">
    <name type="scientific">Bacteroides eggerthii</name>
    <dbReference type="NCBI Taxonomy" id="28111"/>
    <lineage>
        <taxon>Bacteria</taxon>
        <taxon>Pseudomonadati</taxon>
        <taxon>Bacteroidota</taxon>
        <taxon>Bacteroidia</taxon>
        <taxon>Bacteroidales</taxon>
        <taxon>Bacteroidaceae</taxon>
        <taxon>Bacteroides</taxon>
    </lineage>
</organism>
<dbReference type="RefSeq" id="WP_004289850.1">
    <property type="nucleotide sequence ID" value="NZ_CABKNQ010000019.1"/>
</dbReference>
<dbReference type="STRING" id="483216.BACEGG_01555"/>
<dbReference type="InterPro" id="IPR010570">
    <property type="entry name" value="UpxZ_fam"/>
</dbReference>
<dbReference type="EMBL" id="UFSX01000001">
    <property type="protein sequence ID" value="SUV28742.1"/>
    <property type="molecule type" value="Genomic_DNA"/>
</dbReference>
<evidence type="ECO:0000313" key="1">
    <source>
        <dbReference type="EMBL" id="SUV28742.1"/>
    </source>
</evidence>
<evidence type="ECO:0000313" key="2">
    <source>
        <dbReference type="Proteomes" id="UP000254424"/>
    </source>
</evidence>
<protein>
    <submittedName>
        <fullName evidence="1">Putative transcriptional regulator</fullName>
    </submittedName>
</protein>
<name>A0A380YQM4_9BACE</name>
<dbReference type="Proteomes" id="UP000254424">
    <property type="component" value="Unassembled WGS sequence"/>
</dbReference>
<proteinExistence type="predicted"/>
<gene>
    <name evidence="1" type="ORF">NCTC11155_00695</name>
</gene>
<dbReference type="Gene3D" id="1.25.40.810">
    <property type="entry name" value="UpxZ"/>
    <property type="match status" value="1"/>
</dbReference>
<dbReference type="SMR" id="A0A380YQM4"/>
<dbReference type="AlphaFoldDB" id="A0A380YQM4"/>
<dbReference type="InterPro" id="IPR038533">
    <property type="entry name" value="UpxZ_sf"/>
</dbReference>